<feature type="region of interest" description="Disordered" evidence="1">
    <location>
        <begin position="238"/>
        <end position="311"/>
    </location>
</feature>
<feature type="signal peptide" evidence="3">
    <location>
        <begin position="1"/>
        <end position="25"/>
    </location>
</feature>
<proteinExistence type="predicted"/>
<evidence type="ECO:0000313" key="5">
    <source>
        <dbReference type="Proteomes" id="UP001321749"/>
    </source>
</evidence>
<reference evidence="4" key="2">
    <citation type="submission" date="2023-06" db="EMBL/GenBank/DDBJ databases">
        <authorList>
            <consortium name="Lawrence Berkeley National Laboratory"/>
            <person name="Mondo S.J."/>
            <person name="Hensen N."/>
            <person name="Bonometti L."/>
            <person name="Westerberg I."/>
            <person name="Brannstrom I.O."/>
            <person name="Guillou S."/>
            <person name="Cros-Aarteil S."/>
            <person name="Calhoun S."/>
            <person name="Haridas S."/>
            <person name="Kuo A."/>
            <person name="Pangilinan J."/>
            <person name="Riley R."/>
            <person name="Labutti K."/>
            <person name="Andreopoulos B."/>
            <person name="Lipzen A."/>
            <person name="Chen C."/>
            <person name="Yanf M."/>
            <person name="Daum C."/>
            <person name="Ng V."/>
            <person name="Clum A."/>
            <person name="Steindorff A."/>
            <person name="Ohm R."/>
            <person name="Martin F."/>
            <person name="Silar P."/>
            <person name="Natvig D."/>
            <person name="Lalanne C."/>
            <person name="Gautier V."/>
            <person name="Ament-Velasquez S.L."/>
            <person name="Kruys A."/>
            <person name="Hutchinson M.I."/>
            <person name="Powell A.J."/>
            <person name="Barry K."/>
            <person name="Miller A.N."/>
            <person name="Grigoriev I.V."/>
            <person name="Debuchy R."/>
            <person name="Gladieux P."/>
            <person name="Thoren M.H."/>
            <person name="Johannesson H."/>
        </authorList>
    </citation>
    <scope>NUCLEOTIDE SEQUENCE</scope>
    <source>
        <strain evidence="4">PSN324</strain>
    </source>
</reference>
<comment type="caution">
    <text evidence="4">The sequence shown here is derived from an EMBL/GenBank/DDBJ whole genome shotgun (WGS) entry which is preliminary data.</text>
</comment>
<evidence type="ECO:0000313" key="4">
    <source>
        <dbReference type="EMBL" id="KAK4461819.1"/>
    </source>
</evidence>
<keyword evidence="3" id="KW-0732">Signal</keyword>
<feature type="region of interest" description="Disordered" evidence="1">
    <location>
        <begin position="347"/>
        <end position="466"/>
    </location>
</feature>
<organism evidence="4 5">
    <name type="scientific">Cladorrhinum samala</name>
    <dbReference type="NCBI Taxonomy" id="585594"/>
    <lineage>
        <taxon>Eukaryota</taxon>
        <taxon>Fungi</taxon>
        <taxon>Dikarya</taxon>
        <taxon>Ascomycota</taxon>
        <taxon>Pezizomycotina</taxon>
        <taxon>Sordariomycetes</taxon>
        <taxon>Sordariomycetidae</taxon>
        <taxon>Sordariales</taxon>
        <taxon>Podosporaceae</taxon>
        <taxon>Cladorrhinum</taxon>
    </lineage>
</organism>
<keyword evidence="5" id="KW-1185">Reference proteome</keyword>
<feature type="compositionally biased region" description="Polar residues" evidence="1">
    <location>
        <begin position="250"/>
        <end position="263"/>
    </location>
</feature>
<feature type="transmembrane region" description="Helical" evidence="2">
    <location>
        <begin position="69"/>
        <end position="90"/>
    </location>
</feature>
<evidence type="ECO:0000256" key="3">
    <source>
        <dbReference type="SAM" id="SignalP"/>
    </source>
</evidence>
<keyword evidence="2" id="KW-0812">Transmembrane</keyword>
<name>A0AAV9HP58_9PEZI</name>
<feature type="compositionally biased region" description="Polar residues" evidence="1">
    <location>
        <begin position="431"/>
        <end position="440"/>
    </location>
</feature>
<evidence type="ECO:0000256" key="1">
    <source>
        <dbReference type="SAM" id="MobiDB-lite"/>
    </source>
</evidence>
<sequence>MWSGVSPSSSYKFALLFATAPLCAALPSLGLSRRGNLILDYSSATPSPEDGPPLSAHASRDKSILPYQIGGIAGSYGLCLIIVAVFLLAFHKKRRQIINNGDLPEEEAGLLAFNPFPQPFLLQSEEEYKKELEQFEREQQFGQGQLHYNQEQYGQKLTLQTNNLSVPHSIGYAGAPLSPRFNGPLSPSKSQHSIVSAASPTSTILACGIDLSVDQSVVYRDRTMAQAQLEEMYKHVMEQERAKEEGRQYQPPSLASPPVNNLPFTPLTPGAMKREKNKPSNLNLSGGEKSQSRSSSMFSFLKSPRKSKSQVGMVISSPILTPMSGTFPRGPQVHHDEQEMNAIHPRQYAPAMPPPVPAIPSDLPFRRPGASASTTHLPSPDISPVSTQSIDSRLNPTLAAPPAKDRARREREMQHSQSQSRATSDAEDSRSSTPSQTVGLPTSPKPGVNRFPSLDSLPASPRPNQVSFAPQATAVRAGGALPFRAYEPSIASPSQSSFATTKQTVFTRAAPGPLSPGMQTGMRTPYTGMAVPYTPYQPFSPVVPITPALVTREDRKRMRRLEPKTPTVEMVRDNDEVW</sequence>
<dbReference type="EMBL" id="MU864983">
    <property type="protein sequence ID" value="KAK4461819.1"/>
    <property type="molecule type" value="Genomic_DNA"/>
</dbReference>
<dbReference type="Proteomes" id="UP001321749">
    <property type="component" value="Unassembled WGS sequence"/>
</dbReference>
<feature type="compositionally biased region" description="Low complexity" evidence="1">
    <location>
        <begin position="285"/>
        <end position="302"/>
    </location>
</feature>
<feature type="compositionally biased region" description="Polar residues" evidence="1">
    <location>
        <begin position="384"/>
        <end position="395"/>
    </location>
</feature>
<feature type="compositionally biased region" description="Basic and acidic residues" evidence="1">
    <location>
        <begin position="238"/>
        <end position="247"/>
    </location>
</feature>
<dbReference type="AlphaFoldDB" id="A0AAV9HP58"/>
<keyword evidence="2" id="KW-0472">Membrane</keyword>
<accession>A0AAV9HP58</accession>
<evidence type="ECO:0000256" key="2">
    <source>
        <dbReference type="SAM" id="Phobius"/>
    </source>
</evidence>
<feature type="chain" id="PRO_5043676061" evidence="3">
    <location>
        <begin position="26"/>
        <end position="578"/>
    </location>
</feature>
<feature type="compositionally biased region" description="Basic and acidic residues" evidence="1">
    <location>
        <begin position="403"/>
        <end position="414"/>
    </location>
</feature>
<reference evidence="4" key="1">
    <citation type="journal article" date="2023" name="Mol. Phylogenet. Evol.">
        <title>Genome-scale phylogeny and comparative genomics of the fungal order Sordariales.</title>
        <authorList>
            <person name="Hensen N."/>
            <person name="Bonometti L."/>
            <person name="Westerberg I."/>
            <person name="Brannstrom I.O."/>
            <person name="Guillou S."/>
            <person name="Cros-Aarteil S."/>
            <person name="Calhoun S."/>
            <person name="Haridas S."/>
            <person name="Kuo A."/>
            <person name="Mondo S."/>
            <person name="Pangilinan J."/>
            <person name="Riley R."/>
            <person name="LaButti K."/>
            <person name="Andreopoulos B."/>
            <person name="Lipzen A."/>
            <person name="Chen C."/>
            <person name="Yan M."/>
            <person name="Daum C."/>
            <person name="Ng V."/>
            <person name="Clum A."/>
            <person name="Steindorff A."/>
            <person name="Ohm R.A."/>
            <person name="Martin F."/>
            <person name="Silar P."/>
            <person name="Natvig D.O."/>
            <person name="Lalanne C."/>
            <person name="Gautier V."/>
            <person name="Ament-Velasquez S.L."/>
            <person name="Kruys A."/>
            <person name="Hutchinson M.I."/>
            <person name="Powell A.J."/>
            <person name="Barry K."/>
            <person name="Miller A.N."/>
            <person name="Grigoriev I.V."/>
            <person name="Debuchy R."/>
            <person name="Gladieux P."/>
            <person name="Hiltunen Thoren M."/>
            <person name="Johannesson H."/>
        </authorList>
    </citation>
    <scope>NUCLEOTIDE SEQUENCE</scope>
    <source>
        <strain evidence="4">PSN324</strain>
    </source>
</reference>
<gene>
    <name evidence="4" type="ORF">QBC42DRAFT_269251</name>
</gene>
<protein>
    <submittedName>
        <fullName evidence="4">Uncharacterized protein</fullName>
    </submittedName>
</protein>
<keyword evidence="2" id="KW-1133">Transmembrane helix</keyword>